<gene>
    <name evidence="4" type="ORF">VZ94_13800</name>
</gene>
<dbReference type="PATRIC" id="fig|1632867.3.peg.1103"/>
<dbReference type="GO" id="GO:0005886">
    <property type="term" value="C:plasma membrane"/>
    <property type="evidence" value="ECO:0007669"/>
    <property type="project" value="TreeGrafter"/>
</dbReference>
<dbReference type="SUPFAM" id="SSF53901">
    <property type="entry name" value="Thiolase-like"/>
    <property type="match status" value="1"/>
</dbReference>
<evidence type="ECO:0000313" key="4">
    <source>
        <dbReference type="EMBL" id="KJV06058.1"/>
    </source>
</evidence>
<evidence type="ECO:0000313" key="5">
    <source>
        <dbReference type="Proteomes" id="UP000033684"/>
    </source>
</evidence>
<proteinExistence type="predicted"/>
<dbReference type="PROSITE" id="PS52004">
    <property type="entry name" value="KS3_2"/>
    <property type="match status" value="1"/>
</dbReference>
<dbReference type="InterPro" id="IPR016039">
    <property type="entry name" value="Thiolase-like"/>
</dbReference>
<reference evidence="4 5" key="2">
    <citation type="journal article" date="2016" name="Microb. Ecol.">
        <title>Genome Characteristics of a Novel Type I Methanotroph (Sn10-6) Isolated from a Flooded Indian Rice Field.</title>
        <authorList>
            <person name="Rahalkar M.C."/>
            <person name="Pandit P.S."/>
            <person name="Dhakephalkar P.K."/>
            <person name="Pore S."/>
            <person name="Arora P."/>
            <person name="Kapse N."/>
        </authorList>
    </citation>
    <scope>NUCLEOTIDE SEQUENCE [LARGE SCALE GENOMIC DNA]</scope>
    <source>
        <strain evidence="4 5">Sn10-6</strain>
    </source>
</reference>
<dbReference type="InterPro" id="IPR014030">
    <property type="entry name" value="Ketoacyl_synth_N"/>
</dbReference>
<organism evidence="4 5">
    <name type="scientific">Methylocucumis oryzae</name>
    <dbReference type="NCBI Taxonomy" id="1632867"/>
    <lineage>
        <taxon>Bacteria</taxon>
        <taxon>Pseudomonadati</taxon>
        <taxon>Pseudomonadota</taxon>
        <taxon>Gammaproteobacteria</taxon>
        <taxon>Methylococcales</taxon>
        <taxon>Methylococcaceae</taxon>
        <taxon>Methylocucumis</taxon>
    </lineage>
</organism>
<protein>
    <recommendedName>
        <fullName evidence="3">Ketosynthase family 3 (KS3) domain-containing protein</fullName>
    </recommendedName>
</protein>
<keyword evidence="5" id="KW-1185">Reference proteome</keyword>
<keyword evidence="2" id="KW-0597">Phosphoprotein</keyword>
<evidence type="ECO:0000259" key="3">
    <source>
        <dbReference type="PROSITE" id="PS52004"/>
    </source>
</evidence>
<dbReference type="GO" id="GO:0071770">
    <property type="term" value="P:DIM/DIP cell wall layer assembly"/>
    <property type="evidence" value="ECO:0007669"/>
    <property type="project" value="TreeGrafter"/>
</dbReference>
<name>A0A0F3IHR2_9GAMM</name>
<dbReference type="EMBL" id="LAJX01000138">
    <property type="protein sequence ID" value="KJV06058.1"/>
    <property type="molecule type" value="Genomic_DNA"/>
</dbReference>
<dbReference type="Proteomes" id="UP000033684">
    <property type="component" value="Unassembled WGS sequence"/>
</dbReference>
<keyword evidence="1" id="KW-0596">Phosphopantetheine</keyword>
<dbReference type="InterPro" id="IPR020841">
    <property type="entry name" value="PKS_Beta-ketoAc_synthase_dom"/>
</dbReference>
<dbReference type="GO" id="GO:0005737">
    <property type="term" value="C:cytoplasm"/>
    <property type="evidence" value="ECO:0007669"/>
    <property type="project" value="TreeGrafter"/>
</dbReference>
<accession>A0A0F3IHR2</accession>
<dbReference type="Pfam" id="PF00109">
    <property type="entry name" value="ketoacyl-synt"/>
    <property type="match status" value="1"/>
</dbReference>
<dbReference type="Gene3D" id="3.40.47.10">
    <property type="match status" value="1"/>
</dbReference>
<dbReference type="PANTHER" id="PTHR43775:SF37">
    <property type="entry name" value="SI:DKEY-61P9.11"/>
    <property type="match status" value="1"/>
</dbReference>
<dbReference type="InterPro" id="IPR050091">
    <property type="entry name" value="PKS_NRPS_Biosynth_Enz"/>
</dbReference>
<dbReference type="PANTHER" id="PTHR43775">
    <property type="entry name" value="FATTY ACID SYNTHASE"/>
    <property type="match status" value="1"/>
</dbReference>
<feature type="domain" description="Ketosynthase family 3 (KS3)" evidence="3">
    <location>
        <begin position="1"/>
        <end position="152"/>
    </location>
</feature>
<sequence length="152" mass="16209">MSGCVPGADDIDAFWQLLLSGQDGVSELPPEFTGTRRGGLINGKDAFDALFFVLSPLEANAMHPHQRLVLEHGYLALLDAGINPKRLAGEPAGVFIGAEPTGFFQDSFTGASEAIIASRLAYFLNLKRPGVSREYGLFLVGGGDTFSLCEFA</sequence>
<dbReference type="OrthoDB" id="9778690at2"/>
<dbReference type="GO" id="GO:0006633">
    <property type="term" value="P:fatty acid biosynthetic process"/>
    <property type="evidence" value="ECO:0007669"/>
    <property type="project" value="TreeGrafter"/>
</dbReference>
<evidence type="ECO:0000256" key="2">
    <source>
        <dbReference type="ARBA" id="ARBA00022553"/>
    </source>
</evidence>
<dbReference type="AlphaFoldDB" id="A0A0F3IHR2"/>
<reference evidence="5" key="1">
    <citation type="submission" date="2015-03" db="EMBL/GenBank/DDBJ databases">
        <title>Draft genome sequence of a novel methanotroph (Sn10-6) isolated from flooded ricefield rhizosphere in India.</title>
        <authorList>
            <person name="Pandit P.S."/>
            <person name="Pore S.D."/>
            <person name="Arora P."/>
            <person name="Kapse N.G."/>
            <person name="Dhakephalkar P.K."/>
            <person name="Rahalkar M.C."/>
        </authorList>
    </citation>
    <scope>NUCLEOTIDE SEQUENCE [LARGE SCALE GENOMIC DNA]</scope>
    <source>
        <strain evidence="5">Sn10-6</strain>
    </source>
</reference>
<dbReference type="GO" id="GO:0004312">
    <property type="term" value="F:fatty acid synthase activity"/>
    <property type="evidence" value="ECO:0007669"/>
    <property type="project" value="TreeGrafter"/>
</dbReference>
<evidence type="ECO:0000256" key="1">
    <source>
        <dbReference type="ARBA" id="ARBA00022450"/>
    </source>
</evidence>
<dbReference type="SMART" id="SM00825">
    <property type="entry name" value="PKS_KS"/>
    <property type="match status" value="1"/>
</dbReference>
<comment type="caution">
    <text evidence="4">The sequence shown here is derived from an EMBL/GenBank/DDBJ whole genome shotgun (WGS) entry which is preliminary data.</text>
</comment>